<evidence type="ECO:0000256" key="4">
    <source>
        <dbReference type="ARBA" id="ARBA00023034"/>
    </source>
</evidence>
<comment type="subcellular location">
    <subcellularLocation>
        <location evidence="1">Endomembrane system</location>
    </subcellularLocation>
    <subcellularLocation>
        <location evidence="2">Golgi apparatus</location>
    </subcellularLocation>
</comment>
<dbReference type="Pfam" id="PF15051">
    <property type="entry name" value="FAM198"/>
    <property type="match status" value="1"/>
</dbReference>
<keyword evidence="5" id="KW-0472">Membrane</keyword>
<dbReference type="Proteomes" id="UP000694520">
    <property type="component" value="Chromosome 22"/>
</dbReference>
<dbReference type="PANTHER" id="PTHR15905:SF5">
    <property type="entry name" value="GOLGI-ASSOCIATED KINASE 1A"/>
    <property type="match status" value="1"/>
</dbReference>
<reference evidence="6" key="2">
    <citation type="submission" date="2025-08" db="UniProtKB">
        <authorList>
            <consortium name="Ensembl"/>
        </authorList>
    </citation>
    <scope>IDENTIFICATION</scope>
</reference>
<comment type="similarity">
    <text evidence="3">Belongs to the GASK family.</text>
</comment>
<dbReference type="InterPro" id="IPR029207">
    <property type="entry name" value="FAM198"/>
</dbReference>
<evidence type="ECO:0000256" key="2">
    <source>
        <dbReference type="ARBA" id="ARBA00004555"/>
    </source>
</evidence>
<keyword evidence="7" id="KW-1185">Reference proteome</keyword>
<accession>A0A8B9Y0X0</accession>
<dbReference type="AlphaFoldDB" id="A0A8B9Y0X0"/>
<protein>
    <recommendedName>
        <fullName evidence="8">Protein FAM198A</fullName>
    </recommendedName>
</protein>
<evidence type="ECO:0000256" key="3">
    <source>
        <dbReference type="ARBA" id="ARBA00007691"/>
    </source>
</evidence>
<evidence type="ECO:0000313" key="7">
    <source>
        <dbReference type="Proteomes" id="UP000694520"/>
    </source>
</evidence>
<name>A0A8B9Y0X0_BOSMU</name>
<evidence type="ECO:0000256" key="1">
    <source>
        <dbReference type="ARBA" id="ARBA00004308"/>
    </source>
</evidence>
<organism evidence="6 7">
    <name type="scientific">Bos mutus grunniens</name>
    <name type="common">Wild yak</name>
    <name type="synonym">Bos grunniens</name>
    <dbReference type="NCBI Taxonomy" id="30521"/>
    <lineage>
        <taxon>Eukaryota</taxon>
        <taxon>Metazoa</taxon>
        <taxon>Chordata</taxon>
        <taxon>Craniata</taxon>
        <taxon>Vertebrata</taxon>
        <taxon>Euteleostomi</taxon>
        <taxon>Mammalia</taxon>
        <taxon>Eutheria</taxon>
        <taxon>Laurasiatheria</taxon>
        <taxon>Artiodactyla</taxon>
        <taxon>Ruminantia</taxon>
        <taxon>Pecora</taxon>
        <taxon>Bovidae</taxon>
        <taxon>Bovinae</taxon>
        <taxon>Bos</taxon>
    </lineage>
</organism>
<evidence type="ECO:0000256" key="5">
    <source>
        <dbReference type="ARBA" id="ARBA00023136"/>
    </source>
</evidence>
<dbReference type="PANTHER" id="PTHR15905">
    <property type="entry name" value="GOLGI-ASSOCIATED KINASE 1B-RELATED"/>
    <property type="match status" value="1"/>
</dbReference>
<reference evidence="6" key="1">
    <citation type="submission" date="2019-05" db="EMBL/GenBank/DDBJ databases">
        <authorList>
            <person name="Zhang S."/>
            <person name="Liu J."/>
        </authorList>
    </citation>
    <scope>NUCLEOTIDE SEQUENCE [LARGE SCALE GENOMIC DNA]</scope>
</reference>
<reference evidence="6" key="3">
    <citation type="submission" date="2025-09" db="UniProtKB">
        <authorList>
            <consortium name="Ensembl"/>
        </authorList>
    </citation>
    <scope>IDENTIFICATION</scope>
</reference>
<sequence>FFASVSVKWGWYRWLFAPGLLGGFTRDGARPPSNSTRWKELTALCGGGTDWVRSRVHCVTDSLGAPEPLHPDRALGHHVHLLSLSIFFPEVRSSDPTRLVYIDNAGHLQHPEHKLNFRLLEGIDGFPEPVMKVLESGCLQNMLLKSLQMDPVFWESQGGRQGLQQVLQTLEQRAQVLLHHIRTHNLTVFPDEGP</sequence>
<dbReference type="GeneTree" id="ENSGT00420000029769"/>
<evidence type="ECO:0008006" key="8">
    <source>
        <dbReference type="Google" id="ProtNLM"/>
    </source>
</evidence>
<evidence type="ECO:0000313" key="6">
    <source>
        <dbReference type="Ensembl" id="ENSBGRP00000026963.1"/>
    </source>
</evidence>
<dbReference type="Ensembl" id="ENSBGRT00000031119.1">
    <property type="protein sequence ID" value="ENSBGRP00000026963.1"/>
    <property type="gene ID" value="ENSBGRG00000016968.1"/>
</dbReference>
<proteinExistence type="inferred from homology"/>
<keyword evidence="4" id="KW-0333">Golgi apparatus</keyword>
<dbReference type="GO" id="GO:0005794">
    <property type="term" value="C:Golgi apparatus"/>
    <property type="evidence" value="ECO:0007669"/>
    <property type="project" value="UniProtKB-SubCell"/>
</dbReference>